<keyword evidence="2" id="KW-1133">Transmembrane helix</keyword>
<keyword evidence="2" id="KW-0472">Membrane</keyword>
<feature type="region of interest" description="Disordered" evidence="1">
    <location>
        <begin position="26"/>
        <end position="56"/>
    </location>
</feature>
<comment type="caution">
    <text evidence="3">The sequence shown here is derived from an EMBL/GenBank/DDBJ whole genome shotgun (WGS) entry which is preliminary data.</text>
</comment>
<feature type="region of interest" description="Disordered" evidence="1">
    <location>
        <begin position="245"/>
        <end position="273"/>
    </location>
</feature>
<feature type="compositionally biased region" description="Low complexity" evidence="1">
    <location>
        <begin position="42"/>
        <end position="53"/>
    </location>
</feature>
<reference evidence="3 4" key="1">
    <citation type="submission" date="2015-12" db="EMBL/GenBank/DDBJ databases">
        <title>The genome of Folsomia candida.</title>
        <authorList>
            <person name="Faddeeva A."/>
            <person name="Derks M.F."/>
            <person name="Anvar Y."/>
            <person name="Smit S."/>
            <person name="Van Straalen N."/>
            <person name="Roelofs D."/>
        </authorList>
    </citation>
    <scope>NUCLEOTIDE SEQUENCE [LARGE SCALE GENOMIC DNA]</scope>
    <source>
        <strain evidence="3 4">VU population</strain>
        <tissue evidence="3">Whole body</tissue>
    </source>
</reference>
<dbReference type="Proteomes" id="UP000198287">
    <property type="component" value="Unassembled WGS sequence"/>
</dbReference>
<protein>
    <submittedName>
        <fullName evidence="3">Uncharacterized protein</fullName>
    </submittedName>
</protein>
<dbReference type="EMBL" id="LNIX01000009">
    <property type="protein sequence ID" value="OXA50247.1"/>
    <property type="molecule type" value="Genomic_DNA"/>
</dbReference>
<keyword evidence="4" id="KW-1185">Reference proteome</keyword>
<name>A0A226DZU6_FOLCA</name>
<sequence>MPAIGESPFFLTLYATKSTLLIDKDGSSELGESQEDEKDDVSSPPSEDFSSVSADKVIRDGEDDGDDFNFRVPKYFQALLTLFVCFALLLCTLTIIRQTRRLCQKSACTKKDPIIRVESDQDRGVRPLNGRQNENGADPNRVKDVENGTGGGGEAASAPTRTNGGGKNFDHYHYSPAAPVTETKSAPPTPSNKTDHENDKDLLKLKRVRFVRRVSGPFADEALDFVGETYKKKVKEVVQPENLGKVQGHIRTQQSVRKLGKASAQPEIPQPSK</sequence>
<organism evidence="3 4">
    <name type="scientific">Folsomia candida</name>
    <name type="common">Springtail</name>
    <dbReference type="NCBI Taxonomy" id="158441"/>
    <lineage>
        <taxon>Eukaryota</taxon>
        <taxon>Metazoa</taxon>
        <taxon>Ecdysozoa</taxon>
        <taxon>Arthropoda</taxon>
        <taxon>Hexapoda</taxon>
        <taxon>Collembola</taxon>
        <taxon>Entomobryomorpha</taxon>
        <taxon>Isotomoidea</taxon>
        <taxon>Isotomidae</taxon>
        <taxon>Proisotominae</taxon>
        <taxon>Folsomia</taxon>
    </lineage>
</organism>
<evidence type="ECO:0000256" key="2">
    <source>
        <dbReference type="SAM" id="Phobius"/>
    </source>
</evidence>
<proteinExistence type="predicted"/>
<feature type="transmembrane region" description="Helical" evidence="2">
    <location>
        <begin position="75"/>
        <end position="96"/>
    </location>
</feature>
<gene>
    <name evidence="3" type="ORF">Fcan01_15080</name>
</gene>
<evidence type="ECO:0000256" key="1">
    <source>
        <dbReference type="SAM" id="MobiDB-lite"/>
    </source>
</evidence>
<dbReference type="AlphaFoldDB" id="A0A226DZU6"/>
<evidence type="ECO:0000313" key="4">
    <source>
        <dbReference type="Proteomes" id="UP000198287"/>
    </source>
</evidence>
<accession>A0A226DZU6</accession>
<evidence type="ECO:0000313" key="3">
    <source>
        <dbReference type="EMBL" id="OXA50247.1"/>
    </source>
</evidence>
<keyword evidence="2" id="KW-0812">Transmembrane</keyword>
<feature type="region of interest" description="Disordered" evidence="1">
    <location>
        <begin position="119"/>
        <end position="200"/>
    </location>
</feature>